<protein>
    <recommendedName>
        <fullName evidence="2">DUF4251 domain-containing protein</fullName>
    </recommendedName>
</protein>
<dbReference type="EMBL" id="AJWY01003279">
    <property type="protein sequence ID" value="EKC75811.1"/>
    <property type="molecule type" value="Genomic_DNA"/>
</dbReference>
<sequence>RDMKANKLFLLASLLLSGSMIPITAQNKKEKKQQREQAVREAVDAKAYKINVDQVMPMKGGSKHLTSDYSLEIRNDSVYSYLPYFGVAYNVPYGGGKGLNFSAPLSEYTSTYSKKGNAKITLKVRNEEDNYLYNITIYPNGSSNIQVTPTNRQSISFSGEIDLKKKE</sequence>
<dbReference type="Pfam" id="PF14059">
    <property type="entry name" value="DUF4251"/>
    <property type="match status" value="1"/>
</dbReference>
<evidence type="ECO:0000313" key="1">
    <source>
        <dbReference type="EMBL" id="EKC75811.1"/>
    </source>
</evidence>
<dbReference type="AlphaFoldDB" id="K1UVX9"/>
<gene>
    <name evidence="1" type="ORF">LEA_05010</name>
</gene>
<accession>K1UVX9</accession>
<proteinExistence type="predicted"/>
<dbReference type="Gene3D" id="2.40.128.410">
    <property type="match status" value="1"/>
</dbReference>
<dbReference type="InterPro" id="IPR025347">
    <property type="entry name" value="DUF4251"/>
</dbReference>
<comment type="caution">
    <text evidence="1">The sequence shown here is derived from an EMBL/GenBank/DDBJ whole genome shotgun (WGS) entry which is preliminary data.</text>
</comment>
<feature type="non-terminal residue" evidence="1">
    <location>
        <position position="1"/>
    </location>
</feature>
<name>K1UVX9_9ZZZZ</name>
<reference evidence="1" key="1">
    <citation type="journal article" date="2013" name="Environ. Microbiol.">
        <title>Microbiota from the distal guts of lean and obese adolescents exhibit partial functional redundancy besides clear differences in community structure.</title>
        <authorList>
            <person name="Ferrer M."/>
            <person name="Ruiz A."/>
            <person name="Lanza F."/>
            <person name="Haange S.B."/>
            <person name="Oberbach A."/>
            <person name="Till H."/>
            <person name="Bargiela R."/>
            <person name="Campoy C."/>
            <person name="Segura M.T."/>
            <person name="Richter M."/>
            <person name="von Bergen M."/>
            <person name="Seifert J."/>
            <person name="Suarez A."/>
        </authorList>
    </citation>
    <scope>NUCLEOTIDE SEQUENCE</scope>
</reference>
<organism evidence="1">
    <name type="scientific">human gut metagenome</name>
    <dbReference type="NCBI Taxonomy" id="408170"/>
    <lineage>
        <taxon>unclassified sequences</taxon>
        <taxon>metagenomes</taxon>
        <taxon>organismal metagenomes</taxon>
    </lineage>
</organism>
<evidence type="ECO:0008006" key="2">
    <source>
        <dbReference type="Google" id="ProtNLM"/>
    </source>
</evidence>